<gene>
    <name evidence="1" type="ORF">ACFFRN_20830</name>
</gene>
<name>A0ABV5Q1A2_9ACTN</name>
<protein>
    <recommendedName>
        <fullName evidence="3">Carrier domain-containing protein</fullName>
    </recommendedName>
</protein>
<evidence type="ECO:0000313" key="1">
    <source>
        <dbReference type="EMBL" id="MFB9529063.1"/>
    </source>
</evidence>
<dbReference type="Proteomes" id="UP001589646">
    <property type="component" value="Unassembled WGS sequence"/>
</dbReference>
<proteinExistence type="predicted"/>
<organism evidence="1 2">
    <name type="scientific">Nonomuraea roseola</name>
    <dbReference type="NCBI Taxonomy" id="46179"/>
    <lineage>
        <taxon>Bacteria</taxon>
        <taxon>Bacillati</taxon>
        <taxon>Actinomycetota</taxon>
        <taxon>Actinomycetes</taxon>
        <taxon>Streptosporangiales</taxon>
        <taxon>Streptosporangiaceae</taxon>
        <taxon>Nonomuraea</taxon>
    </lineage>
</organism>
<dbReference type="RefSeq" id="WP_346128917.1">
    <property type="nucleotide sequence ID" value="NZ_BAAAXC010000015.1"/>
</dbReference>
<sequence>MSDTFDKLGGSSATLARFIRNAIIADAIGVVDLKDLPPEVDSLVSLAVDKWDEADDAALDGMVVLILLMISMTAMSEMRSSPDLADPNNHFPKY</sequence>
<comment type="caution">
    <text evidence="1">The sequence shown here is derived from an EMBL/GenBank/DDBJ whole genome shotgun (WGS) entry which is preliminary data.</text>
</comment>
<evidence type="ECO:0008006" key="3">
    <source>
        <dbReference type="Google" id="ProtNLM"/>
    </source>
</evidence>
<accession>A0ABV5Q1A2</accession>
<reference evidence="1 2" key="1">
    <citation type="submission" date="2024-09" db="EMBL/GenBank/DDBJ databases">
        <authorList>
            <person name="Sun Q."/>
            <person name="Mori K."/>
        </authorList>
    </citation>
    <scope>NUCLEOTIDE SEQUENCE [LARGE SCALE GENOMIC DNA]</scope>
    <source>
        <strain evidence="1 2">JCM 3323</strain>
    </source>
</reference>
<evidence type="ECO:0000313" key="2">
    <source>
        <dbReference type="Proteomes" id="UP001589646"/>
    </source>
</evidence>
<dbReference type="EMBL" id="JBHMCE010000006">
    <property type="protein sequence ID" value="MFB9529063.1"/>
    <property type="molecule type" value="Genomic_DNA"/>
</dbReference>
<keyword evidence="2" id="KW-1185">Reference proteome</keyword>